<evidence type="ECO:0000313" key="3">
    <source>
        <dbReference type="Proteomes" id="UP000092600"/>
    </source>
</evidence>
<feature type="region of interest" description="Disordered" evidence="1">
    <location>
        <begin position="1"/>
        <end position="32"/>
    </location>
</feature>
<evidence type="ECO:0000313" key="2">
    <source>
        <dbReference type="EMBL" id="OAY73178.1"/>
    </source>
</evidence>
<dbReference type="EMBL" id="LSRQ01002804">
    <property type="protein sequence ID" value="OAY73178.1"/>
    <property type="molecule type" value="Genomic_DNA"/>
</dbReference>
<protein>
    <submittedName>
        <fullName evidence="2">Uncharacterized protein</fullName>
    </submittedName>
</protein>
<name>A0A199V844_ANACO</name>
<comment type="caution">
    <text evidence="2">The sequence shown here is derived from an EMBL/GenBank/DDBJ whole genome shotgun (WGS) entry which is preliminary data.</text>
</comment>
<sequence length="60" mass="6601">MPFGEPIDPPRALNFSGASTAKSTMDVPRSSPQSLLQAKEKMKKMKMIHFQASISTKSFS</sequence>
<dbReference type="AlphaFoldDB" id="A0A199V844"/>
<organism evidence="2 3">
    <name type="scientific">Ananas comosus</name>
    <name type="common">Pineapple</name>
    <name type="synonym">Ananas ananas</name>
    <dbReference type="NCBI Taxonomy" id="4615"/>
    <lineage>
        <taxon>Eukaryota</taxon>
        <taxon>Viridiplantae</taxon>
        <taxon>Streptophyta</taxon>
        <taxon>Embryophyta</taxon>
        <taxon>Tracheophyta</taxon>
        <taxon>Spermatophyta</taxon>
        <taxon>Magnoliopsida</taxon>
        <taxon>Liliopsida</taxon>
        <taxon>Poales</taxon>
        <taxon>Bromeliaceae</taxon>
        <taxon>Bromelioideae</taxon>
        <taxon>Ananas</taxon>
    </lineage>
</organism>
<gene>
    <name evidence="2" type="ORF">ACMD2_27145</name>
</gene>
<proteinExistence type="predicted"/>
<evidence type="ECO:0000256" key="1">
    <source>
        <dbReference type="SAM" id="MobiDB-lite"/>
    </source>
</evidence>
<reference evidence="2 3" key="1">
    <citation type="journal article" date="2016" name="DNA Res.">
        <title>The draft genome of MD-2 pineapple using hybrid error correction of long reads.</title>
        <authorList>
            <person name="Redwan R.M."/>
            <person name="Saidin A."/>
            <person name="Kumar S.V."/>
        </authorList>
    </citation>
    <scope>NUCLEOTIDE SEQUENCE [LARGE SCALE GENOMIC DNA]</scope>
    <source>
        <strain evidence="3">cv. MD2</strain>
        <tissue evidence="2">Leaf</tissue>
    </source>
</reference>
<dbReference type="Proteomes" id="UP000092600">
    <property type="component" value="Unassembled WGS sequence"/>
</dbReference>
<accession>A0A199V844</accession>